<dbReference type="RefSeq" id="WP_142897970.1">
    <property type="nucleotide sequence ID" value="NZ_ML660057.1"/>
</dbReference>
<gene>
    <name evidence="10" type="ORF">FKG95_19005</name>
</gene>
<dbReference type="GO" id="GO:0022857">
    <property type="term" value="F:transmembrane transporter activity"/>
    <property type="evidence" value="ECO:0007669"/>
    <property type="project" value="InterPro"/>
</dbReference>
<evidence type="ECO:0000256" key="1">
    <source>
        <dbReference type="ARBA" id="ARBA00004429"/>
    </source>
</evidence>
<dbReference type="AlphaFoldDB" id="A0A545TN78"/>
<evidence type="ECO:0000256" key="5">
    <source>
        <dbReference type="ARBA" id="ARBA00022692"/>
    </source>
</evidence>
<dbReference type="NCBIfam" id="TIGR01726">
    <property type="entry name" value="HEQRo_perm_3TM"/>
    <property type="match status" value="1"/>
</dbReference>
<evidence type="ECO:0000259" key="9">
    <source>
        <dbReference type="PROSITE" id="PS50928"/>
    </source>
</evidence>
<dbReference type="OrthoDB" id="9771188at2"/>
<evidence type="ECO:0000313" key="10">
    <source>
        <dbReference type="EMBL" id="TQV78638.1"/>
    </source>
</evidence>
<name>A0A545TN78_9PROT</name>
<feature type="domain" description="ABC transmembrane type-1" evidence="9">
    <location>
        <begin position="155"/>
        <end position="344"/>
    </location>
</feature>
<protein>
    <submittedName>
        <fullName evidence="10">Amino acid ABC transporter permease</fullName>
    </submittedName>
</protein>
<feature type="transmembrane region" description="Helical" evidence="8">
    <location>
        <begin position="95"/>
        <end position="114"/>
    </location>
</feature>
<dbReference type="PANTHER" id="PTHR30614:SF41">
    <property type="entry name" value="INNER MEMBRANE AMINO-ACID ABC TRANSPORTER PERMEASE PROTEIN YHDY"/>
    <property type="match status" value="1"/>
</dbReference>
<dbReference type="Proteomes" id="UP000315252">
    <property type="component" value="Unassembled WGS sequence"/>
</dbReference>
<dbReference type="Gene3D" id="1.10.3720.10">
    <property type="entry name" value="MetI-like"/>
    <property type="match status" value="1"/>
</dbReference>
<evidence type="ECO:0000313" key="11">
    <source>
        <dbReference type="Proteomes" id="UP000315252"/>
    </source>
</evidence>
<evidence type="ECO:0000256" key="4">
    <source>
        <dbReference type="ARBA" id="ARBA00022475"/>
    </source>
</evidence>
<evidence type="ECO:0000256" key="6">
    <source>
        <dbReference type="ARBA" id="ARBA00022989"/>
    </source>
</evidence>
<dbReference type="Pfam" id="PF00528">
    <property type="entry name" value="BPD_transp_1"/>
    <property type="match status" value="1"/>
</dbReference>
<feature type="transmembrane region" description="Helical" evidence="8">
    <location>
        <begin position="200"/>
        <end position="218"/>
    </location>
</feature>
<feature type="transmembrane region" description="Helical" evidence="8">
    <location>
        <begin position="330"/>
        <end position="349"/>
    </location>
</feature>
<evidence type="ECO:0000256" key="8">
    <source>
        <dbReference type="RuleBase" id="RU363032"/>
    </source>
</evidence>
<keyword evidence="5 8" id="KW-0812">Transmembrane</keyword>
<comment type="caution">
    <text evidence="10">The sequence shown here is derived from an EMBL/GenBank/DDBJ whole genome shotgun (WGS) entry which is preliminary data.</text>
</comment>
<evidence type="ECO:0000256" key="2">
    <source>
        <dbReference type="ARBA" id="ARBA00010072"/>
    </source>
</evidence>
<dbReference type="PANTHER" id="PTHR30614">
    <property type="entry name" value="MEMBRANE COMPONENT OF AMINO ACID ABC TRANSPORTER"/>
    <property type="match status" value="1"/>
</dbReference>
<dbReference type="InterPro" id="IPR035906">
    <property type="entry name" value="MetI-like_sf"/>
</dbReference>
<evidence type="ECO:0000256" key="3">
    <source>
        <dbReference type="ARBA" id="ARBA00022448"/>
    </source>
</evidence>
<feature type="transmembrane region" description="Helical" evidence="8">
    <location>
        <begin position="157"/>
        <end position="179"/>
    </location>
</feature>
<feature type="transmembrane region" description="Helical" evidence="8">
    <location>
        <begin position="121"/>
        <end position="137"/>
    </location>
</feature>
<keyword evidence="4" id="KW-1003">Cell membrane</keyword>
<dbReference type="EMBL" id="VHSH01000006">
    <property type="protein sequence ID" value="TQV78638.1"/>
    <property type="molecule type" value="Genomic_DNA"/>
</dbReference>
<proteinExistence type="inferred from homology"/>
<accession>A0A545TN78</accession>
<sequence>MTTAASNKTRSRAIANAGSFIRTRLFCDWRTSLVSLLLIALFLWLFPGLLDWLVLSAQWRPTDAASCEAVTGACWAFIAEKWSVILFGVYPREELWRPILGSLLVISCLTCLAWRRWPARPSIVGLTITFILFASLLDGRPLALEQVETVRWHGLSVVLFLGVFSLILALPMGIALAIARHEGPPLLAGMATSYIEFIRGVPLVTVLFFGIFILPLLLPSGWSYDPLLATLAALTFFHAAYFAEDVRGGLQSIARGQHDAAKALGLPYLARVRLVVLPQALSVAIPSMTNTIIGGFKDTSLVAIVGIFDLLATTRMAYSDPTWQKHAIEGFVFVGLLYALTCLLVSRHAQTMERHVARYLSARDKN</sequence>
<dbReference type="InterPro" id="IPR010065">
    <property type="entry name" value="AA_ABC_transptr_permease_3TM"/>
</dbReference>
<dbReference type="CDD" id="cd06261">
    <property type="entry name" value="TM_PBP2"/>
    <property type="match status" value="1"/>
</dbReference>
<keyword evidence="3 8" id="KW-0813">Transport</keyword>
<dbReference type="GO" id="GO:0043190">
    <property type="term" value="C:ATP-binding cassette (ABC) transporter complex"/>
    <property type="evidence" value="ECO:0007669"/>
    <property type="project" value="InterPro"/>
</dbReference>
<dbReference type="SUPFAM" id="SSF161098">
    <property type="entry name" value="MetI-like"/>
    <property type="match status" value="1"/>
</dbReference>
<feature type="transmembrane region" description="Helical" evidence="8">
    <location>
        <begin position="33"/>
        <end position="55"/>
    </location>
</feature>
<dbReference type="InterPro" id="IPR043429">
    <property type="entry name" value="ArtM/GltK/GlnP/TcyL/YhdX-like"/>
</dbReference>
<dbReference type="GO" id="GO:0006865">
    <property type="term" value="P:amino acid transport"/>
    <property type="evidence" value="ECO:0007669"/>
    <property type="project" value="TreeGrafter"/>
</dbReference>
<dbReference type="InterPro" id="IPR000515">
    <property type="entry name" value="MetI-like"/>
</dbReference>
<comment type="similarity">
    <text evidence="2">Belongs to the binding-protein-dependent transport system permease family. HisMQ subfamily.</text>
</comment>
<reference evidence="10 11" key="1">
    <citation type="submission" date="2019-06" db="EMBL/GenBank/DDBJ databases">
        <title>Whole genome sequence for Rhodospirillaceae sp. R148.</title>
        <authorList>
            <person name="Wang G."/>
        </authorList>
    </citation>
    <scope>NUCLEOTIDE SEQUENCE [LARGE SCALE GENOMIC DNA]</scope>
    <source>
        <strain evidence="10 11">R148</strain>
    </source>
</reference>
<keyword evidence="11" id="KW-1185">Reference proteome</keyword>
<dbReference type="PROSITE" id="PS50928">
    <property type="entry name" value="ABC_TM1"/>
    <property type="match status" value="1"/>
</dbReference>
<comment type="subcellular location">
    <subcellularLocation>
        <location evidence="1">Cell inner membrane</location>
        <topology evidence="1">Multi-pass membrane protein</topology>
    </subcellularLocation>
    <subcellularLocation>
        <location evidence="8">Cell membrane</location>
        <topology evidence="8">Multi-pass membrane protein</topology>
    </subcellularLocation>
</comment>
<organism evidence="10 11">
    <name type="scientific">Denitrobaculum tricleocarpae</name>
    <dbReference type="NCBI Taxonomy" id="2591009"/>
    <lineage>
        <taxon>Bacteria</taxon>
        <taxon>Pseudomonadati</taxon>
        <taxon>Pseudomonadota</taxon>
        <taxon>Alphaproteobacteria</taxon>
        <taxon>Rhodospirillales</taxon>
        <taxon>Rhodospirillaceae</taxon>
        <taxon>Denitrobaculum</taxon>
    </lineage>
</organism>
<keyword evidence="7 8" id="KW-0472">Membrane</keyword>
<keyword evidence="6 8" id="KW-1133">Transmembrane helix</keyword>
<evidence type="ECO:0000256" key="7">
    <source>
        <dbReference type="ARBA" id="ARBA00023136"/>
    </source>
</evidence>